<evidence type="ECO:0000313" key="5">
    <source>
        <dbReference type="EMBL" id="GEQ21654.1"/>
    </source>
</evidence>
<evidence type="ECO:0000313" key="6">
    <source>
        <dbReference type="Proteomes" id="UP000321089"/>
    </source>
</evidence>
<dbReference type="AlphaFoldDB" id="A0A512TN19"/>
<dbReference type="GO" id="GO:0003723">
    <property type="term" value="F:RNA binding"/>
    <property type="evidence" value="ECO:0007669"/>
    <property type="project" value="UniProtKB-KW"/>
</dbReference>
<dbReference type="GO" id="GO:0032259">
    <property type="term" value="P:methylation"/>
    <property type="evidence" value="ECO:0007669"/>
    <property type="project" value="UniProtKB-KW"/>
</dbReference>
<proteinExistence type="predicted"/>
<organism evidence="5 6">
    <name type="scientific">Clostridium butyricum</name>
    <dbReference type="NCBI Taxonomy" id="1492"/>
    <lineage>
        <taxon>Bacteria</taxon>
        <taxon>Bacillati</taxon>
        <taxon>Bacillota</taxon>
        <taxon>Clostridia</taxon>
        <taxon>Eubacteriales</taxon>
        <taxon>Clostridiaceae</taxon>
        <taxon>Clostridium</taxon>
    </lineage>
</organism>
<evidence type="ECO:0000256" key="2">
    <source>
        <dbReference type="ARBA" id="ARBA00022679"/>
    </source>
</evidence>
<keyword evidence="3" id="KW-0949">S-adenosyl-L-methionine</keyword>
<comment type="caution">
    <text evidence="5">The sequence shown here is derived from an EMBL/GenBank/DDBJ whole genome shotgun (WGS) entry which is preliminary data.</text>
</comment>
<sequence length="191" mass="21992">MFLLEYIKNPSKVGAIAPSSRYLADGMIQSIDFNSAECIVEYGPGTGVFTEKILARAKDETKIILMELNKTFYDEIKSKYGYKKNVIIINESAENIDIILEQYKIKKIDYVVSGLPFASLPKSISETILRKTSIYLKEDGDFITFQYSLFKKKFIEKFFSKMNTKLVFRNLPPAYVLDCKGAENEREYFNC</sequence>
<name>A0A512TN19_CLOBU</name>
<accession>A0A512TN19</accession>
<reference evidence="5 6" key="1">
    <citation type="submission" date="2019-07" db="EMBL/GenBank/DDBJ databases">
        <title>Whole genome shotgun sequence of Clostridium butyricum NBRC 3858.</title>
        <authorList>
            <person name="Hosoyama A."/>
            <person name="Uohara A."/>
            <person name="Ohji S."/>
            <person name="Ichikawa N."/>
        </authorList>
    </citation>
    <scope>NUCLEOTIDE SEQUENCE [LARGE SCALE GENOMIC DNA]</scope>
    <source>
        <strain evidence="5 6">NBRC 3858</strain>
    </source>
</reference>
<dbReference type="InterPro" id="IPR029063">
    <property type="entry name" value="SAM-dependent_MTases_sf"/>
</dbReference>
<dbReference type="Pfam" id="PF00398">
    <property type="entry name" value="RrnaAD"/>
    <property type="match status" value="1"/>
</dbReference>
<gene>
    <name evidence="5" type="ORF">CBU02nite_21600</name>
</gene>
<dbReference type="Proteomes" id="UP000321089">
    <property type="component" value="Unassembled WGS sequence"/>
</dbReference>
<protein>
    <submittedName>
        <fullName evidence="5">SAM-dependent methyltransferase</fullName>
    </submittedName>
</protein>
<dbReference type="RefSeq" id="WP_124230054.1">
    <property type="nucleotide sequence ID" value="NZ_BKBC01000029.1"/>
</dbReference>
<evidence type="ECO:0000256" key="4">
    <source>
        <dbReference type="ARBA" id="ARBA00022884"/>
    </source>
</evidence>
<keyword evidence="4" id="KW-0694">RNA-binding</keyword>
<dbReference type="EMBL" id="BKBC01000029">
    <property type="protein sequence ID" value="GEQ21654.1"/>
    <property type="molecule type" value="Genomic_DNA"/>
</dbReference>
<dbReference type="SUPFAM" id="SSF53335">
    <property type="entry name" value="S-adenosyl-L-methionine-dependent methyltransferases"/>
    <property type="match status" value="1"/>
</dbReference>
<keyword evidence="1 5" id="KW-0489">Methyltransferase</keyword>
<evidence type="ECO:0000256" key="1">
    <source>
        <dbReference type="ARBA" id="ARBA00022603"/>
    </source>
</evidence>
<evidence type="ECO:0000256" key="3">
    <source>
        <dbReference type="ARBA" id="ARBA00022691"/>
    </source>
</evidence>
<keyword evidence="2 5" id="KW-0808">Transferase</keyword>
<dbReference type="InterPro" id="IPR001737">
    <property type="entry name" value="KsgA/Erm"/>
</dbReference>
<dbReference type="Gene3D" id="3.40.50.150">
    <property type="entry name" value="Vaccinia Virus protein VP39"/>
    <property type="match status" value="1"/>
</dbReference>
<dbReference type="GO" id="GO:0008168">
    <property type="term" value="F:methyltransferase activity"/>
    <property type="evidence" value="ECO:0007669"/>
    <property type="project" value="UniProtKB-KW"/>
</dbReference>